<dbReference type="Pfam" id="PF13545">
    <property type="entry name" value="HTH_Crp_2"/>
    <property type="match status" value="1"/>
</dbReference>
<dbReference type="PANTHER" id="PTHR24567:SF68">
    <property type="entry name" value="DNA-BINDING TRANSCRIPTIONAL DUAL REGULATOR CRP"/>
    <property type="match status" value="1"/>
</dbReference>
<dbReference type="InterPro" id="IPR014710">
    <property type="entry name" value="RmlC-like_jellyroll"/>
</dbReference>
<gene>
    <name evidence="6" type="ORF">ACFQ2F_14630</name>
</gene>
<dbReference type="InterPro" id="IPR012318">
    <property type="entry name" value="HTH_CRP"/>
</dbReference>
<dbReference type="CDD" id="cd00038">
    <property type="entry name" value="CAP_ED"/>
    <property type="match status" value="1"/>
</dbReference>
<dbReference type="EMBL" id="JBHTJO010000002">
    <property type="protein sequence ID" value="MFD0988332.1"/>
    <property type="molecule type" value="Genomic_DNA"/>
</dbReference>
<evidence type="ECO:0000313" key="6">
    <source>
        <dbReference type="EMBL" id="MFD0988332.1"/>
    </source>
</evidence>
<organism evidence="6 7">
    <name type="scientific">Methyloligella solikamskensis</name>
    <dbReference type="NCBI Taxonomy" id="1177756"/>
    <lineage>
        <taxon>Bacteria</taxon>
        <taxon>Pseudomonadati</taxon>
        <taxon>Pseudomonadota</taxon>
        <taxon>Alphaproteobacteria</taxon>
        <taxon>Hyphomicrobiales</taxon>
        <taxon>Hyphomicrobiaceae</taxon>
        <taxon>Methyloligella</taxon>
    </lineage>
</organism>
<dbReference type="PROSITE" id="PS51063">
    <property type="entry name" value="HTH_CRP_2"/>
    <property type="match status" value="1"/>
</dbReference>
<dbReference type="InterPro" id="IPR036390">
    <property type="entry name" value="WH_DNA-bd_sf"/>
</dbReference>
<evidence type="ECO:0000259" key="4">
    <source>
        <dbReference type="PROSITE" id="PS50042"/>
    </source>
</evidence>
<dbReference type="InterPro" id="IPR036388">
    <property type="entry name" value="WH-like_DNA-bd_sf"/>
</dbReference>
<evidence type="ECO:0000259" key="5">
    <source>
        <dbReference type="PROSITE" id="PS51063"/>
    </source>
</evidence>
<comment type="caution">
    <text evidence="6">The sequence shown here is derived from an EMBL/GenBank/DDBJ whole genome shotgun (WGS) entry which is preliminary data.</text>
</comment>
<accession>A0ABW3JD89</accession>
<evidence type="ECO:0000256" key="3">
    <source>
        <dbReference type="ARBA" id="ARBA00023163"/>
    </source>
</evidence>
<dbReference type="Gene3D" id="2.60.120.10">
    <property type="entry name" value="Jelly Rolls"/>
    <property type="match status" value="1"/>
</dbReference>
<reference evidence="7" key="1">
    <citation type="journal article" date="2019" name="Int. J. Syst. Evol. Microbiol.">
        <title>The Global Catalogue of Microorganisms (GCM) 10K type strain sequencing project: providing services to taxonomists for standard genome sequencing and annotation.</title>
        <authorList>
            <consortium name="The Broad Institute Genomics Platform"/>
            <consortium name="The Broad Institute Genome Sequencing Center for Infectious Disease"/>
            <person name="Wu L."/>
            <person name="Ma J."/>
        </authorList>
    </citation>
    <scope>NUCLEOTIDE SEQUENCE [LARGE SCALE GENOMIC DNA]</scope>
    <source>
        <strain evidence="7">CCUG 61697</strain>
    </source>
</reference>
<dbReference type="SUPFAM" id="SSF51206">
    <property type="entry name" value="cAMP-binding domain-like"/>
    <property type="match status" value="1"/>
</dbReference>
<dbReference type="Gene3D" id="1.10.10.10">
    <property type="entry name" value="Winged helix-like DNA-binding domain superfamily/Winged helix DNA-binding domain"/>
    <property type="match status" value="1"/>
</dbReference>
<name>A0ABW3JD89_9HYPH</name>
<keyword evidence="3" id="KW-0804">Transcription</keyword>
<sequence length="252" mass="28657">MNLVAQFAVDHKVPCEQCPLRDCAIFRPLSDGEVDLLSDFKIGEFTVEGGSTIFSEGVRSDQLFTVLEGWGFRYKTLPDGRRQIINFILPGDFIGLQATLDAEMEHSVETLTAASLCTFPRQKLTEVFARSPRLAFDVTWLAAREERVLDEHLLSLGRRTARERAAYYLAHLFVRAEEVGLAVEGRVRFPFTQQHLADALGLSLVHTNKILRRLTYDRLIEWEHGLFRSPDFGALAELGGYDMEDRQERPLL</sequence>
<feature type="domain" description="HTH crp-type" evidence="5">
    <location>
        <begin position="159"/>
        <end position="233"/>
    </location>
</feature>
<proteinExistence type="predicted"/>
<dbReference type="Proteomes" id="UP001597102">
    <property type="component" value="Unassembled WGS sequence"/>
</dbReference>
<evidence type="ECO:0000256" key="1">
    <source>
        <dbReference type="ARBA" id="ARBA00023015"/>
    </source>
</evidence>
<keyword evidence="2" id="KW-0238">DNA-binding</keyword>
<dbReference type="PANTHER" id="PTHR24567">
    <property type="entry name" value="CRP FAMILY TRANSCRIPTIONAL REGULATORY PROTEIN"/>
    <property type="match status" value="1"/>
</dbReference>
<keyword evidence="1" id="KW-0805">Transcription regulation</keyword>
<keyword evidence="7" id="KW-1185">Reference proteome</keyword>
<dbReference type="SUPFAM" id="SSF46785">
    <property type="entry name" value="Winged helix' DNA-binding domain"/>
    <property type="match status" value="1"/>
</dbReference>
<protein>
    <submittedName>
        <fullName evidence="6">Crp/Fnr family transcriptional regulator</fullName>
    </submittedName>
</protein>
<dbReference type="Pfam" id="PF00027">
    <property type="entry name" value="cNMP_binding"/>
    <property type="match status" value="1"/>
</dbReference>
<dbReference type="InterPro" id="IPR050397">
    <property type="entry name" value="Env_Response_Regulators"/>
</dbReference>
<feature type="domain" description="Cyclic nucleotide-binding" evidence="4">
    <location>
        <begin position="25"/>
        <end position="116"/>
    </location>
</feature>
<dbReference type="InterPro" id="IPR018490">
    <property type="entry name" value="cNMP-bd_dom_sf"/>
</dbReference>
<dbReference type="InterPro" id="IPR000595">
    <property type="entry name" value="cNMP-bd_dom"/>
</dbReference>
<evidence type="ECO:0000256" key="2">
    <source>
        <dbReference type="ARBA" id="ARBA00023125"/>
    </source>
</evidence>
<dbReference type="SMART" id="SM00100">
    <property type="entry name" value="cNMP"/>
    <property type="match status" value="1"/>
</dbReference>
<dbReference type="RefSeq" id="WP_379091315.1">
    <property type="nucleotide sequence ID" value="NZ_JBHTJO010000002.1"/>
</dbReference>
<evidence type="ECO:0000313" key="7">
    <source>
        <dbReference type="Proteomes" id="UP001597102"/>
    </source>
</evidence>
<dbReference type="PROSITE" id="PS50042">
    <property type="entry name" value="CNMP_BINDING_3"/>
    <property type="match status" value="1"/>
</dbReference>